<evidence type="ECO:0000313" key="2">
    <source>
        <dbReference type="EMBL" id="KAL0342812.1"/>
    </source>
</evidence>
<accession>A0AAW2NFM6</accession>
<feature type="region of interest" description="Disordered" evidence="1">
    <location>
        <begin position="241"/>
        <end position="283"/>
    </location>
</feature>
<protein>
    <submittedName>
        <fullName evidence="2">Uncharacterized protein</fullName>
    </submittedName>
</protein>
<dbReference type="AlphaFoldDB" id="A0AAW2NFM6"/>
<dbReference type="PANTHER" id="PTHR47076:SF1">
    <property type="entry name" value="NHL DOMAIN PROTEIN"/>
    <property type="match status" value="1"/>
</dbReference>
<reference evidence="2" key="1">
    <citation type="submission" date="2020-06" db="EMBL/GenBank/DDBJ databases">
        <authorList>
            <person name="Li T."/>
            <person name="Hu X."/>
            <person name="Zhang T."/>
            <person name="Song X."/>
            <person name="Zhang H."/>
            <person name="Dai N."/>
            <person name="Sheng W."/>
            <person name="Hou X."/>
            <person name="Wei L."/>
        </authorList>
    </citation>
    <scope>NUCLEOTIDE SEQUENCE</scope>
    <source>
        <strain evidence="2">KEN8</strain>
        <tissue evidence="2">Leaf</tissue>
    </source>
</reference>
<name>A0AAW2NFM6_9LAMI</name>
<organism evidence="2">
    <name type="scientific">Sesamum calycinum</name>
    <dbReference type="NCBI Taxonomy" id="2727403"/>
    <lineage>
        <taxon>Eukaryota</taxon>
        <taxon>Viridiplantae</taxon>
        <taxon>Streptophyta</taxon>
        <taxon>Embryophyta</taxon>
        <taxon>Tracheophyta</taxon>
        <taxon>Spermatophyta</taxon>
        <taxon>Magnoliopsida</taxon>
        <taxon>eudicotyledons</taxon>
        <taxon>Gunneridae</taxon>
        <taxon>Pentapetalae</taxon>
        <taxon>asterids</taxon>
        <taxon>lamiids</taxon>
        <taxon>Lamiales</taxon>
        <taxon>Pedaliaceae</taxon>
        <taxon>Sesamum</taxon>
    </lineage>
</organism>
<comment type="caution">
    <text evidence="2">The sequence shown here is derived from an EMBL/GenBank/DDBJ whole genome shotgun (WGS) entry which is preliminary data.</text>
</comment>
<proteinExistence type="predicted"/>
<evidence type="ECO:0000256" key="1">
    <source>
        <dbReference type="SAM" id="MobiDB-lite"/>
    </source>
</evidence>
<dbReference type="PANTHER" id="PTHR47076">
    <property type="entry name" value="NHL DOMAIN PROTEIN"/>
    <property type="match status" value="1"/>
</dbReference>
<gene>
    <name evidence="2" type="ORF">Scaly_1943800</name>
</gene>
<reference evidence="2" key="2">
    <citation type="journal article" date="2024" name="Plant">
        <title>Genomic evolution and insights into agronomic trait innovations of Sesamum species.</title>
        <authorList>
            <person name="Miao H."/>
            <person name="Wang L."/>
            <person name="Qu L."/>
            <person name="Liu H."/>
            <person name="Sun Y."/>
            <person name="Le M."/>
            <person name="Wang Q."/>
            <person name="Wei S."/>
            <person name="Zheng Y."/>
            <person name="Lin W."/>
            <person name="Duan Y."/>
            <person name="Cao H."/>
            <person name="Xiong S."/>
            <person name="Wang X."/>
            <person name="Wei L."/>
            <person name="Li C."/>
            <person name="Ma Q."/>
            <person name="Ju M."/>
            <person name="Zhao R."/>
            <person name="Li G."/>
            <person name="Mu C."/>
            <person name="Tian Q."/>
            <person name="Mei H."/>
            <person name="Zhang T."/>
            <person name="Gao T."/>
            <person name="Zhang H."/>
        </authorList>
    </citation>
    <scope>NUCLEOTIDE SEQUENCE</scope>
    <source>
        <strain evidence="2">KEN8</strain>
    </source>
</reference>
<sequence length="315" mass="35401">MVFDLDLKDGTIFAAQCDPTTQEITNDVRLLHTVKIHSSRPVYLIMKVVGQIIASYVYFMTNDFPFAGNFCTSLCIIYVRVLQLKANKTTKQIGFLFRIFDLDAGSILILEIPCGHGGSGTFLNIQLCLNKCYSDVDDNLEPEPPLLLLLPVFRQPRELLPLPAVVGLTWWQKIRAVSETGSSNSLWARGVGALKKIREWSEIVAGPRWKTFIRRFNRNRSGGSRHVNFQYDPLSYAMNFDEGPGQNGQLDEEEEDGYSHATSPPGTPRDPWTSARTGPPSFNLRPTPLSCAKERIVLKSDGCLLARLRTQLNYC</sequence>
<dbReference type="EMBL" id="JACGWM010000011">
    <property type="protein sequence ID" value="KAL0342812.1"/>
    <property type="molecule type" value="Genomic_DNA"/>
</dbReference>